<dbReference type="Gene3D" id="1.10.150.240">
    <property type="entry name" value="Putative phosphatase, domain 2"/>
    <property type="match status" value="1"/>
</dbReference>
<name>A0A1J9RE63_9PEZI</name>
<dbReference type="RefSeq" id="XP_020127111.1">
    <property type="nucleotide sequence ID" value="XM_020277352.1"/>
</dbReference>
<dbReference type="OrthoDB" id="2012566at2759"/>
<dbReference type="SUPFAM" id="SSF56784">
    <property type="entry name" value="HAD-like"/>
    <property type="match status" value="1"/>
</dbReference>
<dbReference type="Proteomes" id="UP000183809">
    <property type="component" value="Unassembled WGS sequence"/>
</dbReference>
<dbReference type="InterPro" id="IPR023214">
    <property type="entry name" value="HAD_sf"/>
</dbReference>
<dbReference type="InterPro" id="IPR023198">
    <property type="entry name" value="PGP-like_dom2"/>
</dbReference>
<dbReference type="PANTHER" id="PTHR43611">
    <property type="entry name" value="ALPHA-D-GLUCOSE 1-PHOSPHATE PHOSPHATASE"/>
    <property type="match status" value="1"/>
</dbReference>
<dbReference type="Gene3D" id="3.40.50.1000">
    <property type="entry name" value="HAD superfamily/HAD-like"/>
    <property type="match status" value="1"/>
</dbReference>
<dbReference type="EMBL" id="MNUE01000055">
    <property type="protein sequence ID" value="OJD30851.1"/>
    <property type="molecule type" value="Genomic_DNA"/>
</dbReference>
<sequence length="503" mass="56222">MAGDSVKTIIFDIGDVLCSWVPPKTLGISPKLFKEFRDSHTWYDYDCGKISEDECFARLAAQGGVSTTDVAAAFELARNSLVQNDGVVTAIRGLRAAHPHLRVYAMSNISRPDWEMLRRKPFGWDIFDCIFTSCETGMRKPELRFYRHVLSETGTSPAESVFVDDKPDNIVAAHSLGFREAILFDDAANVRRQLLNLLEDPAQRGRAWISGHAKEQCSETDRGDCIDDNFAQLLAYEAMGDGSLLNHRPFDRTWNYFAAPLGMPQKICDDVDTTSYAFKVLQLDNKMAHSIMDEMMSAEQRTADGIVKVYFDKTNSRTDAAVCINVVRLHYKFGRGNEPGLQATKAWIQDVLFFRGYMNGTRYYPQPEVYLYFFARLLVENRNSDLFRSTAALLRERLMERINSPADSLGLAMRVLACHYMGIRDEMDLKRLLTRQQEDGSFGLGWLCSYGKTQVKVGSRVLTTALAVAAVEALTGSGVKAAQQGGTRAPMQYGHGVAVPASA</sequence>
<protein>
    <submittedName>
        <fullName evidence="1">Had-like protein</fullName>
    </submittedName>
</protein>
<dbReference type="AlphaFoldDB" id="A0A1J9RE63"/>
<organism evidence="1 2">
    <name type="scientific">Diplodia corticola</name>
    <dbReference type="NCBI Taxonomy" id="236234"/>
    <lineage>
        <taxon>Eukaryota</taxon>
        <taxon>Fungi</taxon>
        <taxon>Dikarya</taxon>
        <taxon>Ascomycota</taxon>
        <taxon>Pezizomycotina</taxon>
        <taxon>Dothideomycetes</taxon>
        <taxon>Dothideomycetes incertae sedis</taxon>
        <taxon>Botryosphaeriales</taxon>
        <taxon>Botryosphaeriaceae</taxon>
        <taxon>Diplodia</taxon>
    </lineage>
</organism>
<keyword evidence="2" id="KW-1185">Reference proteome</keyword>
<dbReference type="GeneID" id="31017613"/>
<comment type="caution">
    <text evidence="1">The sequence shown here is derived from an EMBL/GenBank/DDBJ whole genome shotgun (WGS) entry which is preliminary data.</text>
</comment>
<dbReference type="Pfam" id="PF00702">
    <property type="entry name" value="Hydrolase"/>
    <property type="match status" value="1"/>
</dbReference>
<accession>A0A1J9RE63</accession>
<dbReference type="NCBIfam" id="TIGR01509">
    <property type="entry name" value="HAD-SF-IA-v3"/>
    <property type="match status" value="1"/>
</dbReference>
<dbReference type="STRING" id="236234.A0A1J9RE63"/>
<evidence type="ECO:0000313" key="1">
    <source>
        <dbReference type="EMBL" id="OJD30851.1"/>
    </source>
</evidence>
<reference evidence="1 2" key="1">
    <citation type="submission" date="2016-10" db="EMBL/GenBank/DDBJ databases">
        <title>Proteomics and genomics reveal pathogen-plant mechanisms compatible with a hemibiotrophic lifestyle of Diplodia corticola.</title>
        <authorList>
            <person name="Fernandes I."/>
            <person name="De Jonge R."/>
            <person name="Van De Peer Y."/>
            <person name="Devreese B."/>
            <person name="Alves A."/>
            <person name="Esteves A.C."/>
        </authorList>
    </citation>
    <scope>NUCLEOTIDE SEQUENCE [LARGE SCALE GENOMIC DNA]</scope>
    <source>
        <strain evidence="1 2">CBS 112549</strain>
    </source>
</reference>
<evidence type="ECO:0000313" key="2">
    <source>
        <dbReference type="Proteomes" id="UP000183809"/>
    </source>
</evidence>
<dbReference type="PANTHER" id="PTHR43611:SF3">
    <property type="entry name" value="FLAVIN MONONUCLEOTIDE HYDROLASE 1, CHLOROPLATIC"/>
    <property type="match status" value="1"/>
</dbReference>
<proteinExistence type="predicted"/>
<dbReference type="InterPro" id="IPR006439">
    <property type="entry name" value="HAD-SF_hydro_IA"/>
</dbReference>
<dbReference type="SUPFAM" id="SSF48239">
    <property type="entry name" value="Terpenoid cyclases/Protein prenyltransferases"/>
    <property type="match status" value="1"/>
</dbReference>
<dbReference type="InterPro" id="IPR008930">
    <property type="entry name" value="Terpenoid_cyclase/PrenylTrfase"/>
</dbReference>
<dbReference type="InterPro" id="IPR036412">
    <property type="entry name" value="HAD-like_sf"/>
</dbReference>
<dbReference type="CDD" id="cd02603">
    <property type="entry name" value="HAD_sEH-N_like"/>
    <property type="match status" value="1"/>
</dbReference>
<dbReference type="GO" id="GO:0016791">
    <property type="term" value="F:phosphatase activity"/>
    <property type="evidence" value="ECO:0007669"/>
    <property type="project" value="UniProtKB-ARBA"/>
</dbReference>
<gene>
    <name evidence="1" type="ORF">BKCO1_5500059</name>
</gene>